<evidence type="ECO:0000256" key="1">
    <source>
        <dbReference type="SAM" id="Coils"/>
    </source>
</evidence>
<feature type="compositionally biased region" description="Basic and acidic residues" evidence="2">
    <location>
        <begin position="143"/>
        <end position="161"/>
    </location>
</feature>
<dbReference type="EMBL" id="PKGI01000045">
    <property type="protein sequence ID" value="PLA75896.1"/>
    <property type="molecule type" value="Genomic_DNA"/>
</dbReference>
<accession>A0A2I2A934</accession>
<sequence length="272" mass="30939">MSELSIDDLLVNVETSLNTYVDVFNALLAIRANKPDANGSCIAISLDDFRMLYLSYKRVRQKLNEERSRLAKEFEQLEIEKAKLDAKKRKAEHLEEIDEMIKERQLSRDLDIYDDFGRIIDRKVMSYNDNQQKVESIDNNESLQKENKASDESSQVREEKVQQTSEGSNQASTTKSSSGSSPSSNSELEITSEEIDDRSLESEVSSEQSLSEYSDKASESSQEASVPISSKEKQAEKKIAEELENAGYFTNYDDPVDFNAEEDDDDPDSYSW</sequence>
<evidence type="ECO:0000313" key="3">
    <source>
        <dbReference type="EMBL" id="PLA75896.1"/>
    </source>
</evidence>
<feature type="region of interest" description="Disordered" evidence="2">
    <location>
        <begin position="131"/>
        <end position="272"/>
    </location>
</feature>
<feature type="compositionally biased region" description="Polar residues" evidence="2">
    <location>
        <begin position="131"/>
        <end position="142"/>
    </location>
</feature>
<dbReference type="Proteomes" id="UP000234579">
    <property type="component" value="Unassembled WGS sequence"/>
</dbReference>
<evidence type="ECO:0000313" key="4">
    <source>
        <dbReference type="Proteomes" id="UP000234579"/>
    </source>
</evidence>
<name>A0A2I2A934_9LACO</name>
<dbReference type="AlphaFoldDB" id="A0A2I2A934"/>
<feature type="compositionally biased region" description="Acidic residues" evidence="2">
    <location>
        <begin position="254"/>
        <end position="272"/>
    </location>
</feature>
<dbReference type="RefSeq" id="WP_101812250.1">
    <property type="nucleotide sequence ID" value="NZ_PKGI01000045.1"/>
</dbReference>
<evidence type="ECO:0000256" key="2">
    <source>
        <dbReference type="SAM" id="MobiDB-lite"/>
    </source>
</evidence>
<organism evidence="3 4">
    <name type="scientific">Ligilactobacillus agilis</name>
    <dbReference type="NCBI Taxonomy" id="1601"/>
    <lineage>
        <taxon>Bacteria</taxon>
        <taxon>Bacillati</taxon>
        <taxon>Bacillota</taxon>
        <taxon>Bacilli</taxon>
        <taxon>Lactobacillales</taxon>
        <taxon>Lactobacillaceae</taxon>
        <taxon>Ligilactobacillus</taxon>
    </lineage>
</organism>
<feature type="compositionally biased region" description="Basic and acidic residues" evidence="2">
    <location>
        <begin position="230"/>
        <end position="241"/>
    </location>
</feature>
<feature type="compositionally biased region" description="Low complexity" evidence="2">
    <location>
        <begin position="202"/>
        <end position="212"/>
    </location>
</feature>
<feature type="compositionally biased region" description="Low complexity" evidence="2">
    <location>
        <begin position="167"/>
        <end position="186"/>
    </location>
</feature>
<feature type="coiled-coil region" evidence="1">
    <location>
        <begin position="53"/>
        <end position="103"/>
    </location>
</feature>
<comment type="caution">
    <text evidence="3">The sequence shown here is derived from an EMBL/GenBank/DDBJ whole genome shotgun (WGS) entry which is preliminary data.</text>
</comment>
<proteinExistence type="predicted"/>
<protein>
    <submittedName>
        <fullName evidence="3">Uncharacterized protein</fullName>
    </submittedName>
</protein>
<gene>
    <name evidence="3" type="ORF">CYR79_09020</name>
</gene>
<keyword evidence="1" id="KW-0175">Coiled coil</keyword>
<reference evidence="4" key="1">
    <citation type="submission" date="2017-12" db="EMBL/GenBank/DDBJ databases">
        <authorList>
            <person name="Christensen H."/>
        </authorList>
    </citation>
    <scope>NUCLEOTIDE SEQUENCE [LARGE SCALE GENOMIC DNA]</scope>
    <source>
        <strain evidence="4">268A</strain>
    </source>
</reference>